<name>A0A7C8K4Z3_ORBOL</name>
<accession>A0A7C8K4Z3</accession>
<sequence>MCSCVNFTCIPVQHSSDTCISPVSASLSYAKKENEEQRTERQARRVANLQPAIKDAPPSRAIVLGALFSFSFVLFSFQATFKPGSLNVGTSSHCASKRLTAGWIRQYALQFKPKLMLQTIKCLHSRFKMATAATAVP</sequence>
<evidence type="ECO:0000313" key="2">
    <source>
        <dbReference type="Proteomes" id="UP000297595"/>
    </source>
</evidence>
<gene>
    <name evidence="1" type="ORF">EYR41_004020</name>
</gene>
<proteinExistence type="predicted"/>
<reference evidence="1 2" key="1">
    <citation type="submission" date="2019-03" db="EMBL/GenBank/DDBJ databases">
        <title>Nematode-trapping fungi genome.</title>
        <authorList>
            <person name="Vidal-Diez De Ulzurrun G."/>
        </authorList>
    </citation>
    <scope>NUCLEOTIDE SEQUENCE [LARGE SCALE GENOMIC DNA]</scope>
    <source>
        <strain evidence="1 2">TWF154</strain>
    </source>
</reference>
<dbReference type="AlphaFoldDB" id="A0A7C8K4Z3"/>
<dbReference type="Proteomes" id="UP000297595">
    <property type="component" value="Unassembled WGS sequence"/>
</dbReference>
<dbReference type="EMBL" id="SOZJ01000002">
    <property type="protein sequence ID" value="TGJ72107.1"/>
    <property type="molecule type" value="Genomic_DNA"/>
</dbReference>
<protein>
    <submittedName>
        <fullName evidence="1">Uncharacterized protein</fullName>
    </submittedName>
</protein>
<evidence type="ECO:0000313" key="1">
    <source>
        <dbReference type="EMBL" id="TGJ72107.1"/>
    </source>
</evidence>
<comment type="caution">
    <text evidence="1">The sequence shown here is derived from an EMBL/GenBank/DDBJ whole genome shotgun (WGS) entry which is preliminary data.</text>
</comment>
<organism evidence="1 2">
    <name type="scientific">Orbilia oligospora</name>
    <name type="common">Nematode-trapping fungus</name>
    <name type="synonym">Arthrobotrys oligospora</name>
    <dbReference type="NCBI Taxonomy" id="2813651"/>
    <lineage>
        <taxon>Eukaryota</taxon>
        <taxon>Fungi</taxon>
        <taxon>Dikarya</taxon>
        <taxon>Ascomycota</taxon>
        <taxon>Pezizomycotina</taxon>
        <taxon>Orbiliomycetes</taxon>
        <taxon>Orbiliales</taxon>
        <taxon>Orbiliaceae</taxon>
        <taxon>Orbilia</taxon>
    </lineage>
</organism>